<keyword evidence="3 5" id="KW-1133">Transmembrane helix</keyword>
<comment type="caution">
    <text evidence="6">The sequence shown here is derived from an EMBL/GenBank/DDBJ whole genome shotgun (WGS) entry which is preliminary data.</text>
</comment>
<keyword evidence="7" id="KW-1185">Reference proteome</keyword>
<dbReference type="InterPro" id="IPR036259">
    <property type="entry name" value="MFS_trans_sf"/>
</dbReference>
<dbReference type="OrthoDB" id="4139357at2759"/>
<dbReference type="GO" id="GO:0016020">
    <property type="term" value="C:membrane"/>
    <property type="evidence" value="ECO:0007669"/>
    <property type="project" value="UniProtKB-SubCell"/>
</dbReference>
<feature type="transmembrane region" description="Helical" evidence="5">
    <location>
        <begin position="474"/>
        <end position="494"/>
    </location>
</feature>
<proteinExistence type="predicted"/>
<dbReference type="EMBL" id="WJQU01000002">
    <property type="protein sequence ID" value="KAJ6643296.1"/>
    <property type="molecule type" value="Genomic_DNA"/>
</dbReference>
<dbReference type="PANTHER" id="PTHR24064">
    <property type="entry name" value="SOLUTE CARRIER FAMILY 22 MEMBER"/>
    <property type="match status" value="1"/>
</dbReference>
<dbReference type="Pfam" id="PF07690">
    <property type="entry name" value="MFS_1"/>
    <property type="match status" value="1"/>
</dbReference>
<dbReference type="GO" id="GO:0022857">
    <property type="term" value="F:transmembrane transporter activity"/>
    <property type="evidence" value="ECO:0007669"/>
    <property type="project" value="InterPro"/>
</dbReference>
<protein>
    <submittedName>
        <fullName evidence="6">Organic cation transporter protein</fullName>
    </submittedName>
</protein>
<evidence type="ECO:0000256" key="2">
    <source>
        <dbReference type="ARBA" id="ARBA00022692"/>
    </source>
</evidence>
<keyword evidence="2 5" id="KW-0812">Transmembrane</keyword>
<name>A0A9Q0N5L2_9DIPT</name>
<evidence type="ECO:0000256" key="5">
    <source>
        <dbReference type="SAM" id="Phobius"/>
    </source>
</evidence>
<keyword evidence="4 5" id="KW-0472">Membrane</keyword>
<evidence type="ECO:0000256" key="1">
    <source>
        <dbReference type="ARBA" id="ARBA00004141"/>
    </source>
</evidence>
<dbReference type="Proteomes" id="UP001151699">
    <property type="component" value="Chromosome B"/>
</dbReference>
<evidence type="ECO:0000313" key="7">
    <source>
        <dbReference type="Proteomes" id="UP001151699"/>
    </source>
</evidence>
<feature type="transmembrane region" description="Helical" evidence="5">
    <location>
        <begin position="209"/>
        <end position="229"/>
    </location>
</feature>
<comment type="subcellular location">
    <subcellularLocation>
        <location evidence="1">Membrane</location>
        <topology evidence="1">Multi-pass membrane protein</topology>
    </subcellularLocation>
</comment>
<evidence type="ECO:0000256" key="3">
    <source>
        <dbReference type="ARBA" id="ARBA00022989"/>
    </source>
</evidence>
<evidence type="ECO:0000256" key="4">
    <source>
        <dbReference type="ARBA" id="ARBA00023136"/>
    </source>
</evidence>
<accession>A0A9Q0N5L2</accession>
<feature type="transmembrane region" description="Helical" evidence="5">
    <location>
        <begin position="446"/>
        <end position="467"/>
    </location>
</feature>
<organism evidence="6 7">
    <name type="scientific">Pseudolycoriella hygida</name>
    <dbReference type="NCBI Taxonomy" id="35572"/>
    <lineage>
        <taxon>Eukaryota</taxon>
        <taxon>Metazoa</taxon>
        <taxon>Ecdysozoa</taxon>
        <taxon>Arthropoda</taxon>
        <taxon>Hexapoda</taxon>
        <taxon>Insecta</taxon>
        <taxon>Pterygota</taxon>
        <taxon>Neoptera</taxon>
        <taxon>Endopterygota</taxon>
        <taxon>Diptera</taxon>
        <taxon>Nematocera</taxon>
        <taxon>Sciaroidea</taxon>
        <taxon>Sciaridae</taxon>
        <taxon>Pseudolycoriella</taxon>
    </lineage>
</organism>
<dbReference type="SUPFAM" id="SSF103473">
    <property type="entry name" value="MFS general substrate transporter"/>
    <property type="match status" value="1"/>
</dbReference>
<feature type="transmembrane region" description="Helical" evidence="5">
    <location>
        <begin position="415"/>
        <end position="434"/>
    </location>
</feature>
<gene>
    <name evidence="6" type="primary">Orct_13</name>
    <name evidence="6" type="ORF">Bhyg_08254</name>
</gene>
<reference evidence="6" key="1">
    <citation type="submission" date="2022-07" db="EMBL/GenBank/DDBJ databases">
        <authorList>
            <person name="Trinca V."/>
            <person name="Uliana J.V.C."/>
            <person name="Torres T.T."/>
            <person name="Ward R.J."/>
            <person name="Monesi N."/>
        </authorList>
    </citation>
    <scope>NUCLEOTIDE SEQUENCE</scope>
    <source>
        <strain evidence="6">HSMRA1968</strain>
        <tissue evidence="6">Whole embryos</tissue>
    </source>
</reference>
<sequence length="591" mass="66379">MDSKESSNGSDGNDFEAIDMLEAKLASLKPILEPDDILPNKLVYQPTTIPLPEPQPPSPDLFDQLFAKFGKWQLRSILSVFVYKIPAAWFMHCILFTAPAPRYGEYFCQIPQNLSNEVNLWIDMAHPAVPDEISVQAGKKFTRDLCYVFSDANYRAEVHTTGNVSWIYDNFTDAIVPCEAHTHIDSYESIVTEFDLVCSREILVATTQFLHLVGVSSGGTLAVILLNYISPKKLALGGMSCMLLFGPLTGLVNRYELHVIFRLLAAMSIAHMVQAATVISQDITVGKHRILVTALHELFWGVGVILLPGLTFFFTSWTYLYFAMTSPALVLLLLYRYVPDSPRWHADRGHINRALKIINRFIDVDKKHDDPRIPKDLCGRLQDHANKMEKKDPGPSICVQFRNLWKGTFIWKRNLVCVHLAISCYIVSYFGMLLNAKAFGRDRLQINTMLMGVAEICGIFIGTYFIMNKGRYKWRYTAIFNIVAVCISMCAWLVPETIPEQQRISILVYIAFIPKTAIASSLTVLVTCSTEVVTADKKKIAGLSVVSCMRIFQMSTPYWGALLMFGQLIPQTCFAVLATVGAIACLLVRVP</sequence>
<feature type="transmembrane region" description="Helical" evidence="5">
    <location>
        <begin position="291"/>
        <end position="313"/>
    </location>
</feature>
<evidence type="ECO:0000313" key="6">
    <source>
        <dbReference type="EMBL" id="KAJ6643296.1"/>
    </source>
</evidence>
<dbReference type="AlphaFoldDB" id="A0A9Q0N5L2"/>
<dbReference type="Gene3D" id="1.20.1250.20">
    <property type="entry name" value="MFS general substrate transporter like domains"/>
    <property type="match status" value="1"/>
</dbReference>
<feature type="transmembrane region" description="Helical" evidence="5">
    <location>
        <begin position="540"/>
        <end position="562"/>
    </location>
</feature>
<feature type="transmembrane region" description="Helical" evidence="5">
    <location>
        <begin position="568"/>
        <end position="588"/>
    </location>
</feature>
<feature type="transmembrane region" description="Helical" evidence="5">
    <location>
        <begin position="506"/>
        <end position="528"/>
    </location>
</feature>
<feature type="transmembrane region" description="Helical" evidence="5">
    <location>
        <begin position="259"/>
        <end position="279"/>
    </location>
</feature>
<feature type="transmembrane region" description="Helical" evidence="5">
    <location>
        <begin position="234"/>
        <end position="253"/>
    </location>
</feature>
<dbReference type="InterPro" id="IPR011701">
    <property type="entry name" value="MFS"/>
</dbReference>